<evidence type="ECO:0000313" key="2">
    <source>
        <dbReference type="Proteomes" id="UP000499080"/>
    </source>
</evidence>
<keyword evidence="2" id="KW-1185">Reference proteome</keyword>
<gene>
    <name evidence="1" type="ORF">AVEN_132645_1</name>
</gene>
<comment type="caution">
    <text evidence="1">The sequence shown here is derived from an EMBL/GenBank/DDBJ whole genome shotgun (WGS) entry which is preliminary data.</text>
</comment>
<accession>A0A4Y2AW36</accession>
<proteinExistence type="predicted"/>
<dbReference type="EMBL" id="BGPR01000034">
    <property type="protein sequence ID" value="GBL83737.1"/>
    <property type="molecule type" value="Genomic_DNA"/>
</dbReference>
<organism evidence="1 2">
    <name type="scientific">Araneus ventricosus</name>
    <name type="common">Orbweaver spider</name>
    <name type="synonym">Epeira ventricosa</name>
    <dbReference type="NCBI Taxonomy" id="182803"/>
    <lineage>
        <taxon>Eukaryota</taxon>
        <taxon>Metazoa</taxon>
        <taxon>Ecdysozoa</taxon>
        <taxon>Arthropoda</taxon>
        <taxon>Chelicerata</taxon>
        <taxon>Arachnida</taxon>
        <taxon>Araneae</taxon>
        <taxon>Araneomorphae</taxon>
        <taxon>Entelegynae</taxon>
        <taxon>Araneoidea</taxon>
        <taxon>Araneidae</taxon>
        <taxon>Araneus</taxon>
    </lineage>
</organism>
<reference evidence="1 2" key="1">
    <citation type="journal article" date="2019" name="Sci. Rep.">
        <title>Orb-weaving spider Araneus ventricosus genome elucidates the spidroin gene catalogue.</title>
        <authorList>
            <person name="Kono N."/>
            <person name="Nakamura H."/>
            <person name="Ohtoshi R."/>
            <person name="Moran D.A.P."/>
            <person name="Shinohara A."/>
            <person name="Yoshida Y."/>
            <person name="Fujiwara M."/>
            <person name="Mori M."/>
            <person name="Tomita M."/>
            <person name="Arakawa K."/>
        </authorList>
    </citation>
    <scope>NUCLEOTIDE SEQUENCE [LARGE SCALE GENOMIC DNA]</scope>
</reference>
<dbReference type="Proteomes" id="UP000499080">
    <property type="component" value="Unassembled WGS sequence"/>
</dbReference>
<dbReference type="AlphaFoldDB" id="A0A4Y2AW36"/>
<evidence type="ECO:0000313" key="1">
    <source>
        <dbReference type="EMBL" id="GBL83737.1"/>
    </source>
</evidence>
<name>A0A4Y2AW36_ARAVE</name>
<protein>
    <submittedName>
        <fullName evidence="1">Uncharacterized protein</fullName>
    </submittedName>
</protein>
<sequence length="108" mass="12109">MDKYAQLLRVPSTGNNGPKACQENMHQTITLPLHLVGAQQWFLEVCFLMSLGEYASARRSDAVENKTHLEKQPFPTVLGSNVCAVMQMHDVSCDARLETWVLKLDVCC</sequence>